<dbReference type="GO" id="GO:0046872">
    <property type="term" value="F:metal ion binding"/>
    <property type="evidence" value="ECO:0007669"/>
    <property type="project" value="UniProtKB-UniRule"/>
</dbReference>
<keyword evidence="8" id="KW-0449">Lipoprotein</keyword>
<dbReference type="AlphaFoldDB" id="A0A9P8V4I1"/>
<keyword evidence="9" id="KW-0408">Iron</keyword>
<reference evidence="12" key="1">
    <citation type="journal article" date="2021" name="Nat. Commun.">
        <title>Genetic determinants of endophytism in the Arabidopsis root mycobiome.</title>
        <authorList>
            <person name="Mesny F."/>
            <person name="Miyauchi S."/>
            <person name="Thiergart T."/>
            <person name="Pickel B."/>
            <person name="Atanasova L."/>
            <person name="Karlsson M."/>
            <person name="Huettel B."/>
            <person name="Barry K.W."/>
            <person name="Haridas S."/>
            <person name="Chen C."/>
            <person name="Bauer D."/>
            <person name="Andreopoulos W."/>
            <person name="Pangilinan J."/>
            <person name="LaButti K."/>
            <person name="Riley R."/>
            <person name="Lipzen A."/>
            <person name="Clum A."/>
            <person name="Drula E."/>
            <person name="Henrissat B."/>
            <person name="Kohler A."/>
            <person name="Grigoriev I.V."/>
            <person name="Martin F.M."/>
            <person name="Hacquard S."/>
        </authorList>
    </citation>
    <scope>NUCLEOTIDE SEQUENCE</scope>
    <source>
        <strain evidence="12">MPI-SDFR-AT-0117</strain>
    </source>
</reference>
<evidence type="ECO:0000313" key="13">
    <source>
        <dbReference type="Proteomes" id="UP000770015"/>
    </source>
</evidence>
<evidence type="ECO:0000256" key="6">
    <source>
        <dbReference type="ARBA" id="ARBA00022729"/>
    </source>
</evidence>
<feature type="signal peptide" evidence="10">
    <location>
        <begin position="1"/>
        <end position="15"/>
    </location>
</feature>
<keyword evidence="9" id="KW-0349">Heme</keyword>
<feature type="disulfide bond" evidence="9">
    <location>
        <begin position="169"/>
        <end position="176"/>
    </location>
</feature>
<protein>
    <recommendedName>
        <fullName evidence="11">CFEM domain-containing protein</fullName>
    </recommendedName>
</protein>
<evidence type="ECO:0000256" key="9">
    <source>
        <dbReference type="PROSITE-ProRule" id="PRU01356"/>
    </source>
</evidence>
<evidence type="ECO:0000256" key="8">
    <source>
        <dbReference type="ARBA" id="ARBA00023288"/>
    </source>
</evidence>
<dbReference type="GO" id="GO:0098552">
    <property type="term" value="C:side of membrane"/>
    <property type="evidence" value="ECO:0007669"/>
    <property type="project" value="UniProtKB-KW"/>
</dbReference>
<keyword evidence="13" id="KW-1185">Reference proteome</keyword>
<accession>A0A9P8V4I1</accession>
<evidence type="ECO:0000256" key="10">
    <source>
        <dbReference type="SAM" id="SignalP"/>
    </source>
</evidence>
<keyword evidence="6 10" id="KW-0732">Signal</keyword>
<dbReference type="Pfam" id="PF05730">
    <property type="entry name" value="CFEM"/>
    <property type="match status" value="1"/>
</dbReference>
<evidence type="ECO:0000256" key="7">
    <source>
        <dbReference type="ARBA" id="ARBA00023157"/>
    </source>
</evidence>
<feature type="domain" description="CFEM" evidence="11">
    <location>
        <begin position="127"/>
        <end position="229"/>
    </location>
</feature>
<keyword evidence="5" id="KW-0325">Glycoprotein</keyword>
<dbReference type="OrthoDB" id="4388755at2759"/>
<keyword evidence="4" id="KW-0964">Secreted</keyword>
<evidence type="ECO:0000256" key="5">
    <source>
        <dbReference type="ARBA" id="ARBA00022622"/>
    </source>
</evidence>
<comment type="subcellular location">
    <subcellularLocation>
        <location evidence="1">Membrane</location>
        <topology evidence="1">Lipid-anchor</topology>
        <topology evidence="1">GPI-anchor</topology>
    </subcellularLocation>
    <subcellularLocation>
        <location evidence="2">Secreted</location>
    </subcellularLocation>
</comment>
<organism evidence="12 13">
    <name type="scientific">Plectosphaerella plurivora</name>
    <dbReference type="NCBI Taxonomy" id="936078"/>
    <lineage>
        <taxon>Eukaryota</taxon>
        <taxon>Fungi</taxon>
        <taxon>Dikarya</taxon>
        <taxon>Ascomycota</taxon>
        <taxon>Pezizomycotina</taxon>
        <taxon>Sordariomycetes</taxon>
        <taxon>Hypocreomycetidae</taxon>
        <taxon>Glomerellales</taxon>
        <taxon>Plectosphaerellaceae</taxon>
        <taxon>Plectosphaerella</taxon>
    </lineage>
</organism>
<dbReference type="EMBL" id="JAGSXJ010000020">
    <property type="protein sequence ID" value="KAH6679881.1"/>
    <property type="molecule type" value="Genomic_DNA"/>
</dbReference>
<keyword evidence="7 9" id="KW-1015">Disulfide bond</keyword>
<feature type="chain" id="PRO_5040264419" description="CFEM domain-containing protein" evidence="10">
    <location>
        <begin position="16"/>
        <end position="229"/>
    </location>
</feature>
<evidence type="ECO:0000259" key="11">
    <source>
        <dbReference type="PROSITE" id="PS52012"/>
    </source>
</evidence>
<keyword evidence="5" id="KW-0472">Membrane</keyword>
<dbReference type="InterPro" id="IPR008427">
    <property type="entry name" value="Extracellular_membr_CFEM_dom"/>
</dbReference>
<gene>
    <name evidence="12" type="ORF">F5X68DRAFT_277660</name>
</gene>
<keyword evidence="9" id="KW-0479">Metal-binding</keyword>
<name>A0A9P8V4I1_9PEZI</name>
<evidence type="ECO:0000313" key="12">
    <source>
        <dbReference type="EMBL" id="KAH6679881.1"/>
    </source>
</evidence>
<evidence type="ECO:0000256" key="1">
    <source>
        <dbReference type="ARBA" id="ARBA00004589"/>
    </source>
</evidence>
<comment type="caution">
    <text evidence="12">The sequence shown here is derived from an EMBL/GenBank/DDBJ whole genome shotgun (WGS) entry which is preliminary data.</text>
</comment>
<evidence type="ECO:0000256" key="2">
    <source>
        <dbReference type="ARBA" id="ARBA00004613"/>
    </source>
</evidence>
<keyword evidence="5" id="KW-0336">GPI-anchor</keyword>
<dbReference type="PROSITE" id="PS52012">
    <property type="entry name" value="CFEM"/>
    <property type="match status" value="1"/>
</dbReference>
<evidence type="ECO:0000256" key="4">
    <source>
        <dbReference type="ARBA" id="ARBA00022525"/>
    </source>
</evidence>
<proteinExistence type="inferred from homology"/>
<feature type="binding site" description="axial binding residue" evidence="9">
    <location>
        <position position="173"/>
    </location>
    <ligand>
        <name>heme</name>
        <dbReference type="ChEBI" id="CHEBI:30413"/>
    </ligand>
    <ligandPart>
        <name>Fe</name>
        <dbReference type="ChEBI" id="CHEBI:18248"/>
    </ligandPart>
</feature>
<dbReference type="GO" id="GO:0005576">
    <property type="term" value="C:extracellular region"/>
    <property type="evidence" value="ECO:0007669"/>
    <property type="project" value="UniProtKB-SubCell"/>
</dbReference>
<sequence>MKVTALLSLASLALGAALEERACAGNNCNRQVTGTRAGLLPLESRSADCSEFQKVVSSRPPRTIIEIVWTTAGAEPTDCPADLNERANVVERQAASTPTIPAYASSCRDDAAYASACDCFGVPVWTTSPRARVTVTQTSEATSCEAYATSTWPACASACWSQGAAQAGCDMNDLACQCEYTGFSNMAWAIATCLPEYCDYDTGYAVHDAAYNACGCHDASAATPTPTPA</sequence>
<evidence type="ECO:0000256" key="3">
    <source>
        <dbReference type="ARBA" id="ARBA00010031"/>
    </source>
</evidence>
<dbReference type="Proteomes" id="UP000770015">
    <property type="component" value="Unassembled WGS sequence"/>
</dbReference>
<comment type="caution">
    <text evidence="9">Lacks conserved residue(s) required for the propagation of feature annotation.</text>
</comment>
<comment type="similarity">
    <text evidence="3">Belongs to the RBT5 family.</text>
</comment>